<protein>
    <submittedName>
        <fullName evidence="7">MATE family efflux transporter</fullName>
    </submittedName>
</protein>
<feature type="transmembrane region" description="Helical" evidence="6">
    <location>
        <begin position="169"/>
        <end position="190"/>
    </location>
</feature>
<evidence type="ECO:0000313" key="8">
    <source>
        <dbReference type="Proteomes" id="UP001597383"/>
    </source>
</evidence>
<dbReference type="Pfam" id="PF01554">
    <property type="entry name" value="MatE"/>
    <property type="match status" value="2"/>
</dbReference>
<evidence type="ECO:0000256" key="5">
    <source>
        <dbReference type="ARBA" id="ARBA00023136"/>
    </source>
</evidence>
<feature type="transmembrane region" description="Helical" evidence="6">
    <location>
        <begin position="364"/>
        <end position="384"/>
    </location>
</feature>
<feature type="transmembrane region" description="Helical" evidence="6">
    <location>
        <begin position="95"/>
        <end position="117"/>
    </location>
</feature>
<sequence length="448" mass="48973">MEMAREQIGKEYNFITLIKFATPTIIMLVFMSVYTIIDGIFLARFVGASALSAVNIFLPVYALIFAIGLMLATGGSAVLAKKMGESKSQQARENFTFIVICGSAIGIIIMIFGLVFIKPLLTMLGAGASEELFSYTHKYAMILLLVSPLIILQDLFLQFFITIGKPRIGLFLTILGGLTNIVLDYVFIVLLQMGTVGAAIGTGIGIAVPAIFGLAYFTFNKRNSLYFVTFKADRKVLLLTSLNGASEMVSNLSLAVVTFAFNILMIKHLGVDGVAAVTILLYAQYIIISIFAGYSMGVAPIISYNFGSKNNNQLKRIFKYSLLLIALVSIAVYGLSIIAGSSLIQFMAPQGGSVYRIAIDGFKIFSISFMFMGFNIFTSALFTAFSNGKISATVSLMRTLVFVLIGLLILPLMMGVDGIWLAVPFAEFLSLLVCIYFLMRYKKIYNYS</sequence>
<feature type="transmembrane region" description="Helical" evidence="6">
    <location>
        <begin position="396"/>
        <end position="413"/>
    </location>
</feature>
<accession>A0ABW4VZL5</accession>
<evidence type="ECO:0000256" key="1">
    <source>
        <dbReference type="ARBA" id="ARBA00004651"/>
    </source>
</evidence>
<feature type="transmembrane region" description="Helical" evidence="6">
    <location>
        <begin position="281"/>
        <end position="302"/>
    </location>
</feature>
<keyword evidence="3 6" id="KW-0812">Transmembrane</keyword>
<keyword evidence="2" id="KW-1003">Cell membrane</keyword>
<feature type="transmembrane region" description="Helical" evidence="6">
    <location>
        <begin position="196"/>
        <end position="217"/>
    </location>
</feature>
<comment type="caution">
    <text evidence="7">The sequence shown here is derived from an EMBL/GenBank/DDBJ whole genome shotgun (WGS) entry which is preliminary data.</text>
</comment>
<organism evidence="7 8">
    <name type="scientific">Ornithinibacillus salinisoli</name>
    <dbReference type="NCBI Taxonomy" id="1848459"/>
    <lineage>
        <taxon>Bacteria</taxon>
        <taxon>Bacillati</taxon>
        <taxon>Bacillota</taxon>
        <taxon>Bacilli</taxon>
        <taxon>Bacillales</taxon>
        <taxon>Bacillaceae</taxon>
        <taxon>Ornithinibacillus</taxon>
    </lineage>
</organism>
<dbReference type="InterPro" id="IPR002528">
    <property type="entry name" value="MATE_fam"/>
</dbReference>
<evidence type="ECO:0000256" key="3">
    <source>
        <dbReference type="ARBA" id="ARBA00022692"/>
    </source>
</evidence>
<feature type="transmembrane region" description="Helical" evidence="6">
    <location>
        <begin position="49"/>
        <end position="74"/>
    </location>
</feature>
<evidence type="ECO:0000256" key="2">
    <source>
        <dbReference type="ARBA" id="ARBA00022475"/>
    </source>
</evidence>
<dbReference type="PANTHER" id="PTHR43823:SF3">
    <property type="entry name" value="MULTIDRUG EXPORT PROTEIN MEPA"/>
    <property type="match status" value="1"/>
</dbReference>
<evidence type="ECO:0000313" key="7">
    <source>
        <dbReference type="EMBL" id="MFD2043737.1"/>
    </source>
</evidence>
<dbReference type="PANTHER" id="PTHR43823">
    <property type="entry name" value="SPORULATION PROTEIN YKVU"/>
    <property type="match status" value="1"/>
</dbReference>
<feature type="transmembrane region" description="Helical" evidence="6">
    <location>
        <begin position="12"/>
        <end position="37"/>
    </location>
</feature>
<keyword evidence="4 6" id="KW-1133">Transmembrane helix</keyword>
<dbReference type="InterPro" id="IPR051327">
    <property type="entry name" value="MATE_MepA_subfamily"/>
</dbReference>
<gene>
    <name evidence="7" type="ORF">ACFSJF_05600</name>
</gene>
<name>A0ABW4VZL5_9BACI</name>
<comment type="subcellular location">
    <subcellularLocation>
        <location evidence="1">Cell membrane</location>
        <topology evidence="1">Multi-pass membrane protein</topology>
    </subcellularLocation>
</comment>
<keyword evidence="5 6" id="KW-0472">Membrane</keyword>
<feature type="transmembrane region" description="Helical" evidence="6">
    <location>
        <begin position="237"/>
        <end position="261"/>
    </location>
</feature>
<proteinExistence type="predicted"/>
<feature type="transmembrane region" description="Helical" evidence="6">
    <location>
        <begin position="137"/>
        <end position="157"/>
    </location>
</feature>
<dbReference type="Proteomes" id="UP001597383">
    <property type="component" value="Unassembled WGS sequence"/>
</dbReference>
<keyword evidence="8" id="KW-1185">Reference proteome</keyword>
<feature type="transmembrane region" description="Helical" evidence="6">
    <location>
        <begin position="419"/>
        <end position="439"/>
    </location>
</feature>
<dbReference type="EMBL" id="JBHUHQ010000011">
    <property type="protein sequence ID" value="MFD2043737.1"/>
    <property type="molecule type" value="Genomic_DNA"/>
</dbReference>
<feature type="transmembrane region" description="Helical" evidence="6">
    <location>
        <begin position="322"/>
        <end position="344"/>
    </location>
</feature>
<evidence type="ECO:0000256" key="6">
    <source>
        <dbReference type="SAM" id="Phobius"/>
    </source>
</evidence>
<evidence type="ECO:0000256" key="4">
    <source>
        <dbReference type="ARBA" id="ARBA00022989"/>
    </source>
</evidence>
<dbReference type="RefSeq" id="WP_377555791.1">
    <property type="nucleotide sequence ID" value="NZ_JBHUMI010000011.1"/>
</dbReference>
<reference evidence="8" key="1">
    <citation type="journal article" date="2019" name="Int. J. Syst. Evol. Microbiol.">
        <title>The Global Catalogue of Microorganisms (GCM) 10K type strain sequencing project: providing services to taxonomists for standard genome sequencing and annotation.</title>
        <authorList>
            <consortium name="The Broad Institute Genomics Platform"/>
            <consortium name="The Broad Institute Genome Sequencing Center for Infectious Disease"/>
            <person name="Wu L."/>
            <person name="Ma J."/>
        </authorList>
    </citation>
    <scope>NUCLEOTIDE SEQUENCE [LARGE SCALE GENOMIC DNA]</scope>
    <source>
        <strain evidence="8">R28</strain>
    </source>
</reference>